<gene>
    <name evidence="2" type="ORF">ACFPIK_04185</name>
</gene>
<proteinExistence type="predicted"/>
<protein>
    <submittedName>
        <fullName evidence="2">Uncharacterized protein</fullName>
    </submittedName>
</protein>
<keyword evidence="3" id="KW-1185">Reference proteome</keyword>
<accession>A0ABW0BSX1</accession>
<dbReference type="Proteomes" id="UP001596163">
    <property type="component" value="Unassembled WGS sequence"/>
</dbReference>
<comment type="caution">
    <text evidence="2">The sequence shown here is derived from an EMBL/GenBank/DDBJ whole genome shotgun (WGS) entry which is preliminary data.</text>
</comment>
<evidence type="ECO:0000313" key="3">
    <source>
        <dbReference type="Proteomes" id="UP001596163"/>
    </source>
</evidence>
<organism evidence="2 3">
    <name type="scientific">Algoriphagus aquatilis</name>
    <dbReference type="NCBI Taxonomy" id="490186"/>
    <lineage>
        <taxon>Bacteria</taxon>
        <taxon>Pseudomonadati</taxon>
        <taxon>Bacteroidota</taxon>
        <taxon>Cytophagia</taxon>
        <taxon>Cytophagales</taxon>
        <taxon>Cyclobacteriaceae</taxon>
        <taxon>Algoriphagus</taxon>
    </lineage>
</organism>
<sequence>MSPIFTNRTICFLLPVFSLLGLFSQPVKAQGPPTPPTPVELMFGHERLDFQLVFKRNFAPQSKFSLLTIAVFSENYAKEKRIGDSMVIPFQVNYALGKKGFSLAAGAEANSVAGFGTTLGLTHGYASKKWLAISVLNYQLGESKDMKLFGLYEYKPQLNETWSFYSRLQVVYNYSLAESQHNRSFLYLRAGLKKGPMGFGLGANFDQYGPAKIARDNYGVFTRWEF</sequence>
<name>A0ABW0BSX1_9BACT</name>
<dbReference type="EMBL" id="JBHSKS010000002">
    <property type="protein sequence ID" value="MFC5190952.1"/>
    <property type="molecule type" value="Genomic_DNA"/>
</dbReference>
<evidence type="ECO:0000313" key="2">
    <source>
        <dbReference type="EMBL" id="MFC5190952.1"/>
    </source>
</evidence>
<reference evidence="3" key="1">
    <citation type="journal article" date="2019" name="Int. J. Syst. Evol. Microbiol.">
        <title>The Global Catalogue of Microorganisms (GCM) 10K type strain sequencing project: providing services to taxonomists for standard genome sequencing and annotation.</title>
        <authorList>
            <consortium name="The Broad Institute Genomics Platform"/>
            <consortium name="The Broad Institute Genome Sequencing Center for Infectious Disease"/>
            <person name="Wu L."/>
            <person name="Ma J."/>
        </authorList>
    </citation>
    <scope>NUCLEOTIDE SEQUENCE [LARGE SCALE GENOMIC DNA]</scope>
    <source>
        <strain evidence="3">CGMCC 1.7030</strain>
    </source>
</reference>
<evidence type="ECO:0000256" key="1">
    <source>
        <dbReference type="SAM" id="SignalP"/>
    </source>
</evidence>
<dbReference type="RefSeq" id="WP_377912526.1">
    <property type="nucleotide sequence ID" value="NZ_JBHSKS010000002.1"/>
</dbReference>
<feature type="chain" id="PRO_5045574282" evidence="1">
    <location>
        <begin position="30"/>
        <end position="226"/>
    </location>
</feature>
<keyword evidence="1" id="KW-0732">Signal</keyword>
<feature type="signal peptide" evidence="1">
    <location>
        <begin position="1"/>
        <end position="29"/>
    </location>
</feature>